<organism evidence="2 3">
    <name type="scientific">Protea cynaroides</name>
    <dbReference type="NCBI Taxonomy" id="273540"/>
    <lineage>
        <taxon>Eukaryota</taxon>
        <taxon>Viridiplantae</taxon>
        <taxon>Streptophyta</taxon>
        <taxon>Embryophyta</taxon>
        <taxon>Tracheophyta</taxon>
        <taxon>Spermatophyta</taxon>
        <taxon>Magnoliopsida</taxon>
        <taxon>Proteales</taxon>
        <taxon>Proteaceae</taxon>
        <taxon>Protea</taxon>
    </lineage>
</organism>
<proteinExistence type="predicted"/>
<evidence type="ECO:0000313" key="3">
    <source>
        <dbReference type="Proteomes" id="UP001141806"/>
    </source>
</evidence>
<evidence type="ECO:0000256" key="1">
    <source>
        <dbReference type="SAM" id="MobiDB-lite"/>
    </source>
</evidence>
<protein>
    <submittedName>
        <fullName evidence="2">Uncharacterized protein</fullName>
    </submittedName>
</protein>
<gene>
    <name evidence="2" type="ORF">NE237_010649</name>
</gene>
<accession>A0A9Q0L0S5</accession>
<feature type="region of interest" description="Disordered" evidence="1">
    <location>
        <begin position="236"/>
        <end position="257"/>
    </location>
</feature>
<evidence type="ECO:0000313" key="2">
    <source>
        <dbReference type="EMBL" id="KAJ4979869.1"/>
    </source>
</evidence>
<dbReference type="AlphaFoldDB" id="A0A9Q0L0S5"/>
<dbReference type="Proteomes" id="UP001141806">
    <property type="component" value="Unassembled WGS sequence"/>
</dbReference>
<sequence length="257" mass="27008">MVSAGLRVAPELQCLDYGNRGSQHNDINLGGTTPISHVHGSEHGGRVTDDAQRWSLSGMSGADPVAVSGGLAVESNKVRSQVDFGKFLGFPSLDPVGANDGRKSGSYNQFVEGMAGCEQGNDIHEALSEKSAHIPGNMASGGRSFASVLSGFPDLSNLPEPVVKGGIIRVVEENFNNVPGNGDGMLNSVRVEKGDRVLRGRTDLGRWADVTDEEDAVDTVHVTVDGGLDDLAGDIGIPPSFGEDPVDATEEQGRRWS</sequence>
<dbReference type="EMBL" id="JAMYWD010000002">
    <property type="protein sequence ID" value="KAJ4979869.1"/>
    <property type="molecule type" value="Genomic_DNA"/>
</dbReference>
<comment type="caution">
    <text evidence="2">The sequence shown here is derived from an EMBL/GenBank/DDBJ whole genome shotgun (WGS) entry which is preliminary data.</text>
</comment>
<reference evidence="2" key="1">
    <citation type="journal article" date="2023" name="Plant J.">
        <title>The genome of the king protea, Protea cynaroides.</title>
        <authorList>
            <person name="Chang J."/>
            <person name="Duong T.A."/>
            <person name="Schoeman C."/>
            <person name="Ma X."/>
            <person name="Roodt D."/>
            <person name="Barker N."/>
            <person name="Li Z."/>
            <person name="Van de Peer Y."/>
            <person name="Mizrachi E."/>
        </authorList>
    </citation>
    <scope>NUCLEOTIDE SEQUENCE</scope>
    <source>
        <tissue evidence="2">Young leaves</tissue>
    </source>
</reference>
<keyword evidence="3" id="KW-1185">Reference proteome</keyword>
<name>A0A9Q0L0S5_9MAGN</name>